<dbReference type="GO" id="GO:0003677">
    <property type="term" value="F:DNA binding"/>
    <property type="evidence" value="ECO:0007669"/>
    <property type="project" value="InterPro"/>
</dbReference>
<organism evidence="1 2">
    <name type="scientific">Bacteroides thetaiotaomicron</name>
    <dbReference type="NCBI Taxonomy" id="818"/>
    <lineage>
        <taxon>Bacteria</taxon>
        <taxon>Pseudomonadati</taxon>
        <taxon>Bacteroidota</taxon>
        <taxon>Bacteroidia</taxon>
        <taxon>Bacteroidales</taxon>
        <taxon>Bacteroidaceae</taxon>
        <taxon>Bacteroides</taxon>
    </lineage>
</organism>
<dbReference type="CDD" id="cd00093">
    <property type="entry name" value="HTH_XRE"/>
    <property type="match status" value="1"/>
</dbReference>
<protein>
    <submittedName>
        <fullName evidence="1">Helix-turn-helix transcriptional regulator</fullName>
    </submittedName>
</protein>
<dbReference type="InterPro" id="IPR001387">
    <property type="entry name" value="Cro/C1-type_HTH"/>
</dbReference>
<dbReference type="Proteomes" id="UP000436825">
    <property type="component" value="Unassembled WGS sequence"/>
</dbReference>
<name>A0A139KAX5_BACT4</name>
<comment type="caution">
    <text evidence="1">The sequence shown here is derived from an EMBL/GenBank/DDBJ whole genome shotgun (WGS) entry which is preliminary data.</text>
</comment>
<dbReference type="InterPro" id="IPR010982">
    <property type="entry name" value="Lambda_DNA-bd_dom_sf"/>
</dbReference>
<dbReference type="SUPFAM" id="SSF47413">
    <property type="entry name" value="lambda repressor-like DNA-binding domains"/>
    <property type="match status" value="1"/>
</dbReference>
<dbReference type="AlphaFoldDB" id="A0A139KAX5"/>
<evidence type="ECO:0000313" key="1">
    <source>
        <dbReference type="EMBL" id="KAB4458077.1"/>
    </source>
</evidence>
<sequence length="115" mass="13335">MRINRLNIGQVVRKKVEESGISKAKFAELLGIARQNIEKTVFQKHSLDTDLLCNISEVLNCNFFDYYKSDNQCNEIDYTKNKEIKATLSIEMGSEKKEQVLRFIFGDNNIEILNK</sequence>
<reference evidence="1 2" key="1">
    <citation type="journal article" date="2019" name="Nat. Med.">
        <title>A library of human gut bacterial isolates paired with longitudinal multiomics data enables mechanistic microbiome research.</title>
        <authorList>
            <person name="Poyet M."/>
            <person name="Groussin M."/>
            <person name="Gibbons S.M."/>
            <person name="Avila-Pacheco J."/>
            <person name="Jiang X."/>
            <person name="Kearney S.M."/>
            <person name="Perrotta A.R."/>
            <person name="Berdy B."/>
            <person name="Zhao S."/>
            <person name="Lieberman T.D."/>
            <person name="Swanson P.K."/>
            <person name="Smith M."/>
            <person name="Roesemann S."/>
            <person name="Alexander J.E."/>
            <person name="Rich S.A."/>
            <person name="Livny J."/>
            <person name="Vlamakis H."/>
            <person name="Clish C."/>
            <person name="Bullock K."/>
            <person name="Deik A."/>
            <person name="Scott J."/>
            <person name="Pierce K.A."/>
            <person name="Xavier R.J."/>
            <person name="Alm E.J."/>
        </authorList>
    </citation>
    <scope>NUCLEOTIDE SEQUENCE [LARGE SCALE GENOMIC DNA]</scope>
    <source>
        <strain evidence="1 2">BIOML-A160</strain>
    </source>
</reference>
<dbReference type="RefSeq" id="WP_061473717.1">
    <property type="nucleotide sequence ID" value="NZ_CP072224.1"/>
</dbReference>
<dbReference type="Gene3D" id="1.10.260.40">
    <property type="entry name" value="lambda repressor-like DNA-binding domains"/>
    <property type="match status" value="1"/>
</dbReference>
<dbReference type="EMBL" id="WCRW01000002">
    <property type="protein sequence ID" value="KAB4458077.1"/>
    <property type="molecule type" value="Genomic_DNA"/>
</dbReference>
<proteinExistence type="predicted"/>
<evidence type="ECO:0000313" key="2">
    <source>
        <dbReference type="Proteomes" id="UP000436825"/>
    </source>
</evidence>
<gene>
    <name evidence="1" type="ORF">GAN75_03090</name>
</gene>
<accession>A0A139KAX5</accession>